<name>A0A1D7XL82_9CLOT</name>
<evidence type="ECO:0000256" key="5">
    <source>
        <dbReference type="ARBA" id="ARBA00022438"/>
    </source>
</evidence>
<evidence type="ECO:0000256" key="3">
    <source>
        <dbReference type="ARBA" id="ARBA00001947"/>
    </source>
</evidence>
<dbReference type="Pfam" id="PF02073">
    <property type="entry name" value="Peptidase_M29"/>
    <property type="match status" value="1"/>
</dbReference>
<dbReference type="PANTHER" id="PTHR34448:SF3">
    <property type="entry name" value="AMINOPEPTIDASE AMPS"/>
    <property type="match status" value="1"/>
</dbReference>
<keyword evidence="9" id="KW-0482">Metalloprotease</keyword>
<protein>
    <submittedName>
        <fullName evidence="10">Aminopeptidase</fullName>
    </submittedName>
</protein>
<evidence type="ECO:0000256" key="6">
    <source>
        <dbReference type="ARBA" id="ARBA00022670"/>
    </source>
</evidence>
<reference evidence="11" key="1">
    <citation type="submission" date="2016-09" db="EMBL/GenBank/DDBJ databases">
        <title>Genomics of Clostridium taeniosporum, an organism which forms endospores with ribbon-like appendages.</title>
        <authorList>
            <person name="Walker J.R."/>
        </authorList>
    </citation>
    <scope>NUCLEOTIDE SEQUENCE [LARGE SCALE GENOMIC DNA]</scope>
    <source>
        <strain evidence="11">1/k</strain>
    </source>
</reference>
<evidence type="ECO:0000313" key="10">
    <source>
        <dbReference type="EMBL" id="AOR24113.1"/>
    </source>
</evidence>
<dbReference type="OrthoDB" id="9803993at2"/>
<evidence type="ECO:0000256" key="1">
    <source>
        <dbReference type="ARBA" id="ARBA00001941"/>
    </source>
</evidence>
<gene>
    <name evidence="10" type="ORF">BGI42_10395</name>
</gene>
<comment type="cofactor">
    <cofactor evidence="1">
        <name>Co(2+)</name>
        <dbReference type="ChEBI" id="CHEBI:48828"/>
    </cofactor>
</comment>
<dbReference type="GO" id="GO:0008237">
    <property type="term" value="F:metallopeptidase activity"/>
    <property type="evidence" value="ECO:0007669"/>
    <property type="project" value="UniProtKB-KW"/>
</dbReference>
<dbReference type="EMBL" id="CP017253">
    <property type="protein sequence ID" value="AOR24113.1"/>
    <property type="molecule type" value="Genomic_DNA"/>
</dbReference>
<accession>A0A1D7XL82</accession>
<dbReference type="GO" id="GO:0046872">
    <property type="term" value="F:metal ion binding"/>
    <property type="evidence" value="ECO:0007669"/>
    <property type="project" value="UniProtKB-KW"/>
</dbReference>
<organism evidence="10 11">
    <name type="scientific">Clostridium taeniosporum</name>
    <dbReference type="NCBI Taxonomy" id="394958"/>
    <lineage>
        <taxon>Bacteria</taxon>
        <taxon>Bacillati</taxon>
        <taxon>Bacillota</taxon>
        <taxon>Clostridia</taxon>
        <taxon>Eubacteriales</taxon>
        <taxon>Clostridiaceae</taxon>
        <taxon>Clostridium</taxon>
    </lineage>
</organism>
<evidence type="ECO:0000256" key="7">
    <source>
        <dbReference type="ARBA" id="ARBA00022723"/>
    </source>
</evidence>
<dbReference type="InterPro" id="IPR052170">
    <property type="entry name" value="M29_Exopeptidase"/>
</dbReference>
<proteinExistence type="inferred from homology"/>
<dbReference type="PANTHER" id="PTHR34448">
    <property type="entry name" value="AMINOPEPTIDASE"/>
    <property type="match status" value="1"/>
</dbReference>
<comment type="cofactor">
    <cofactor evidence="3">
        <name>Zn(2+)</name>
        <dbReference type="ChEBI" id="CHEBI:29105"/>
    </cofactor>
</comment>
<keyword evidence="11" id="KW-1185">Reference proteome</keyword>
<comment type="cofactor">
    <cofactor evidence="2">
        <name>Mg(2+)</name>
        <dbReference type="ChEBI" id="CHEBI:18420"/>
    </cofactor>
</comment>
<dbReference type="GO" id="GO:0006508">
    <property type="term" value="P:proteolysis"/>
    <property type="evidence" value="ECO:0007669"/>
    <property type="project" value="UniProtKB-KW"/>
</dbReference>
<dbReference type="GO" id="GO:0004177">
    <property type="term" value="F:aminopeptidase activity"/>
    <property type="evidence" value="ECO:0007669"/>
    <property type="project" value="UniProtKB-KW"/>
</dbReference>
<dbReference type="PRINTS" id="PR00919">
    <property type="entry name" value="THERMOPTASE"/>
</dbReference>
<keyword evidence="6" id="KW-0645">Protease</keyword>
<evidence type="ECO:0000256" key="9">
    <source>
        <dbReference type="ARBA" id="ARBA00023049"/>
    </source>
</evidence>
<evidence type="ECO:0000313" key="11">
    <source>
        <dbReference type="Proteomes" id="UP000094652"/>
    </source>
</evidence>
<keyword evidence="5 10" id="KW-0031">Aminopeptidase</keyword>
<dbReference type="InterPro" id="IPR035097">
    <property type="entry name" value="M29_N-terminal"/>
</dbReference>
<comment type="similarity">
    <text evidence="4">Belongs to the peptidase M29 family.</text>
</comment>
<evidence type="ECO:0000256" key="4">
    <source>
        <dbReference type="ARBA" id="ARBA00008236"/>
    </source>
</evidence>
<keyword evidence="7" id="KW-0479">Metal-binding</keyword>
<dbReference type="Proteomes" id="UP000094652">
    <property type="component" value="Chromosome"/>
</dbReference>
<dbReference type="SUPFAM" id="SSF144052">
    <property type="entry name" value="Thermophilic metalloprotease-like"/>
    <property type="match status" value="1"/>
</dbReference>
<keyword evidence="8" id="KW-0378">Hydrolase</keyword>
<dbReference type="InterPro" id="IPR000787">
    <property type="entry name" value="Peptidase_M29"/>
</dbReference>
<dbReference type="KEGG" id="ctae:BGI42_10395"/>
<evidence type="ECO:0000256" key="2">
    <source>
        <dbReference type="ARBA" id="ARBA00001946"/>
    </source>
</evidence>
<dbReference type="RefSeq" id="WP_069680252.1">
    <property type="nucleotide sequence ID" value="NZ_CP017253.2"/>
</dbReference>
<dbReference type="AlphaFoldDB" id="A0A1D7XL82"/>
<sequence length="409" mass="45901">MNKDLLKKYAKLTVNKGVNLQQDGILVINSPIECYEFARLMAKEGYSSGAKDVYINYSDSSFNKIKLMNASKDVLNNVYDFERDKYDYFAENGASFISISAADPDLLKDVDSSKISIYQKSRNIALKNYRNKCSSNKNAWCIVSIPTDGWAKKVFPKLSTEEAVEKLWDVIFSIMRVKENDPIEAWNKHTKTLSDKVHKLNNDRFKYLKFKNSLGTDLQIELVKDHLWCGGADKCENGGFDFIANMPTEEVFSTPKYNGVNGIVFSSKPLSYCGNIINDFSLTFKDGKIVDCSAKEGLNVLKELLNTDEGSKYLGEVALVPYDSPISNSNIIFYNTLYDENASCHLALGSSYASCIKNGENISEDELFKLGCNKSLSHVDFMIGTKDTSIIGIKENGTEIEIFKNGNWA</sequence>
<dbReference type="Gene3D" id="3.40.1830.10">
    <property type="entry name" value="Thermophilic metalloprotease (M29)"/>
    <property type="match status" value="1"/>
</dbReference>
<evidence type="ECO:0000256" key="8">
    <source>
        <dbReference type="ARBA" id="ARBA00022801"/>
    </source>
</evidence>